<dbReference type="InterPro" id="IPR001611">
    <property type="entry name" value="Leu-rich_rpt"/>
</dbReference>
<dbReference type="Gene3D" id="3.80.10.10">
    <property type="entry name" value="Ribonuclease Inhibitor"/>
    <property type="match status" value="2"/>
</dbReference>
<evidence type="ECO:0000256" key="1">
    <source>
        <dbReference type="ARBA" id="ARBA00022614"/>
    </source>
</evidence>
<evidence type="ECO:0000313" key="5">
    <source>
        <dbReference type="Proteomes" id="UP001153709"/>
    </source>
</evidence>
<dbReference type="PANTHER" id="PTHR24366">
    <property type="entry name" value="IG(IMMUNOGLOBULIN) AND LRR(LEUCINE RICH REPEAT) DOMAINS"/>
    <property type="match status" value="1"/>
</dbReference>
<dbReference type="Proteomes" id="UP001153709">
    <property type="component" value="Chromosome 1"/>
</dbReference>
<dbReference type="SMART" id="SM00365">
    <property type="entry name" value="LRR_SD22"/>
    <property type="match status" value="4"/>
</dbReference>
<gene>
    <name evidence="4" type="ORF">DIABBA_LOCUS978</name>
</gene>
<feature type="chain" id="PRO_5040297989" evidence="3">
    <location>
        <begin position="23"/>
        <end position="291"/>
    </location>
</feature>
<keyword evidence="2" id="KW-0677">Repeat</keyword>
<keyword evidence="5" id="KW-1185">Reference proteome</keyword>
<dbReference type="InterPro" id="IPR032675">
    <property type="entry name" value="LRR_dom_sf"/>
</dbReference>
<keyword evidence="3" id="KW-0732">Signal</keyword>
<organism evidence="4 5">
    <name type="scientific">Diabrotica balteata</name>
    <name type="common">Banded cucumber beetle</name>
    <dbReference type="NCBI Taxonomy" id="107213"/>
    <lineage>
        <taxon>Eukaryota</taxon>
        <taxon>Metazoa</taxon>
        <taxon>Ecdysozoa</taxon>
        <taxon>Arthropoda</taxon>
        <taxon>Hexapoda</taxon>
        <taxon>Insecta</taxon>
        <taxon>Pterygota</taxon>
        <taxon>Neoptera</taxon>
        <taxon>Endopterygota</taxon>
        <taxon>Coleoptera</taxon>
        <taxon>Polyphaga</taxon>
        <taxon>Cucujiformia</taxon>
        <taxon>Chrysomeloidea</taxon>
        <taxon>Chrysomelidae</taxon>
        <taxon>Galerucinae</taxon>
        <taxon>Diabroticina</taxon>
        <taxon>Diabroticites</taxon>
        <taxon>Diabrotica</taxon>
    </lineage>
</organism>
<dbReference type="SUPFAM" id="SSF52058">
    <property type="entry name" value="L domain-like"/>
    <property type="match status" value="1"/>
</dbReference>
<evidence type="ECO:0000256" key="2">
    <source>
        <dbReference type="ARBA" id="ARBA00022737"/>
    </source>
</evidence>
<keyword evidence="1" id="KW-0433">Leucine-rich repeat</keyword>
<proteinExistence type="predicted"/>
<name>A0A9N9SPR3_DIABA</name>
<accession>A0A9N9SPR3</accession>
<protein>
    <submittedName>
        <fullName evidence="4">Uncharacterized protein</fullName>
    </submittedName>
</protein>
<evidence type="ECO:0000256" key="3">
    <source>
        <dbReference type="SAM" id="SignalP"/>
    </source>
</evidence>
<dbReference type="PROSITE" id="PS51450">
    <property type="entry name" value="LRR"/>
    <property type="match status" value="2"/>
</dbReference>
<dbReference type="InterPro" id="IPR003591">
    <property type="entry name" value="Leu-rich_rpt_typical-subtyp"/>
</dbReference>
<sequence length="291" mass="33015">MMTLKTLLLLVIIVSFINRSFQICATTTAITTCRQIHLYKTNPLTINKYKDILEISLDDQSDTIYSNAFNSLAELKRLFLSNNKIKNLESGSFDRLSKLEELSLYNNLLTTIVSGAFRDLHNLKILNLGANKITSIPNKAFVGLDNLEVINLSFNQLAEVPVHINTIKTLRVLHLNDNKLRNLKASSFNNLNKLEKLHLYDNSIDSLEAKSFAGLRNLKELNLKANYLKQFNTQDALADLGSLQILNLAINNFRCPDLKNIDKELQRKRIAFVEGTNKQNTNNYKGIKCNA</sequence>
<dbReference type="EMBL" id="OU898276">
    <property type="protein sequence ID" value="CAG9826903.1"/>
    <property type="molecule type" value="Genomic_DNA"/>
</dbReference>
<dbReference type="OrthoDB" id="8023798at2759"/>
<dbReference type="Pfam" id="PF13855">
    <property type="entry name" value="LRR_8"/>
    <property type="match status" value="2"/>
</dbReference>
<dbReference type="SMART" id="SM00369">
    <property type="entry name" value="LRR_TYP"/>
    <property type="match status" value="7"/>
</dbReference>
<reference evidence="4" key="1">
    <citation type="submission" date="2022-01" db="EMBL/GenBank/DDBJ databases">
        <authorList>
            <person name="King R."/>
        </authorList>
    </citation>
    <scope>NUCLEOTIDE SEQUENCE</scope>
</reference>
<dbReference type="AlphaFoldDB" id="A0A9N9SPR3"/>
<feature type="signal peptide" evidence="3">
    <location>
        <begin position="1"/>
        <end position="22"/>
    </location>
</feature>
<evidence type="ECO:0000313" key="4">
    <source>
        <dbReference type="EMBL" id="CAG9826903.1"/>
    </source>
</evidence>
<dbReference type="PANTHER" id="PTHR24366:SF96">
    <property type="entry name" value="LEUCINE RICH REPEAT CONTAINING 53"/>
    <property type="match status" value="1"/>
</dbReference>